<keyword evidence="1" id="KW-0472">Membrane</keyword>
<keyword evidence="3" id="KW-1185">Reference proteome</keyword>
<accession>A0ABW7IQV6</accession>
<sequence length="90" mass="10230">MTASKMFVRDFLGLLLIVCTVLAGLSVLLCLLALFAYINHEALIASTFFHESYYLIAFIIPPYFIARYINRSETLAAVDQYLLMKNKSET</sequence>
<gene>
    <name evidence="2" type="ORF">ACGRH2_24035</name>
</gene>
<feature type="transmembrane region" description="Helical" evidence="1">
    <location>
        <begin position="12"/>
        <end position="38"/>
    </location>
</feature>
<name>A0ABW7IQV6_9VIBR</name>
<evidence type="ECO:0000256" key="1">
    <source>
        <dbReference type="SAM" id="Phobius"/>
    </source>
</evidence>
<comment type="caution">
    <text evidence="2">The sequence shown here is derived from an EMBL/GenBank/DDBJ whole genome shotgun (WGS) entry which is preliminary data.</text>
</comment>
<keyword evidence="1" id="KW-1133">Transmembrane helix</keyword>
<reference evidence="2 3" key="1">
    <citation type="submission" date="2024-10" db="EMBL/GenBank/DDBJ databases">
        <authorList>
            <person name="Yibar A."/>
            <person name="Saticioglu I.B."/>
            <person name="Duman M."/>
            <person name="Ajmi N."/>
            <person name="Gurler F."/>
            <person name="Ay H."/>
            <person name="Onuk E."/>
            <person name="Guler S."/>
            <person name="Romalde J.L."/>
        </authorList>
    </citation>
    <scope>NUCLEOTIDE SEQUENCE [LARGE SCALE GENOMIC DNA]</scope>
    <source>
        <strain evidence="2 3">1-TCBS-B</strain>
    </source>
</reference>
<organism evidence="2 3">
    <name type="scientific">Vibrio barjaei</name>
    <dbReference type="NCBI Taxonomy" id="1676683"/>
    <lineage>
        <taxon>Bacteria</taxon>
        <taxon>Pseudomonadati</taxon>
        <taxon>Pseudomonadota</taxon>
        <taxon>Gammaproteobacteria</taxon>
        <taxon>Vibrionales</taxon>
        <taxon>Vibrionaceae</taxon>
        <taxon>Vibrio</taxon>
    </lineage>
</organism>
<keyword evidence="1" id="KW-0812">Transmembrane</keyword>
<dbReference type="Proteomes" id="UP001607125">
    <property type="component" value="Unassembled WGS sequence"/>
</dbReference>
<dbReference type="EMBL" id="JBIHSF010000011">
    <property type="protein sequence ID" value="MFH0263475.1"/>
    <property type="molecule type" value="Genomic_DNA"/>
</dbReference>
<evidence type="ECO:0000313" key="3">
    <source>
        <dbReference type="Proteomes" id="UP001607125"/>
    </source>
</evidence>
<evidence type="ECO:0000313" key="2">
    <source>
        <dbReference type="EMBL" id="MFH0263475.1"/>
    </source>
</evidence>
<dbReference type="RefSeq" id="WP_063603161.1">
    <property type="nucleotide sequence ID" value="NZ_JBIHSF010000011.1"/>
</dbReference>
<protein>
    <submittedName>
        <fullName evidence="2">D-fructose-6-phosphate amidotransferase</fullName>
    </submittedName>
</protein>
<feature type="transmembrane region" description="Helical" evidence="1">
    <location>
        <begin position="44"/>
        <end position="65"/>
    </location>
</feature>
<proteinExistence type="predicted"/>